<comment type="caution">
    <text evidence="1">The sequence shown here is derived from an EMBL/GenBank/DDBJ whole genome shotgun (WGS) entry which is preliminary data.</text>
</comment>
<protein>
    <submittedName>
        <fullName evidence="1">Uncharacterized protein</fullName>
    </submittedName>
</protein>
<evidence type="ECO:0000313" key="2">
    <source>
        <dbReference type="Proteomes" id="UP000075391"/>
    </source>
</evidence>
<proteinExistence type="predicted"/>
<reference evidence="1 2" key="1">
    <citation type="submission" date="2016-03" db="EMBL/GenBank/DDBJ databases">
        <authorList>
            <person name="Ploux O."/>
        </authorList>
    </citation>
    <scope>NUCLEOTIDE SEQUENCE [LARGE SCALE GENOMIC DNA]</scope>
    <source>
        <strain evidence="1 2">BER2</strain>
    </source>
</reference>
<dbReference type="EMBL" id="LUKF01000016">
    <property type="protein sequence ID" value="KYG62186.1"/>
    <property type="molecule type" value="Genomic_DNA"/>
</dbReference>
<gene>
    <name evidence="1" type="ORF">AZI85_08320</name>
</gene>
<dbReference type="AlphaFoldDB" id="A0A150WGQ8"/>
<dbReference type="Proteomes" id="UP000075391">
    <property type="component" value="Unassembled WGS sequence"/>
</dbReference>
<organism evidence="1 2">
    <name type="scientific">Bdellovibrio bacteriovorus</name>
    <dbReference type="NCBI Taxonomy" id="959"/>
    <lineage>
        <taxon>Bacteria</taxon>
        <taxon>Pseudomonadati</taxon>
        <taxon>Bdellovibrionota</taxon>
        <taxon>Bdellovibrionia</taxon>
        <taxon>Bdellovibrionales</taxon>
        <taxon>Pseudobdellovibrionaceae</taxon>
        <taxon>Bdellovibrio</taxon>
    </lineage>
</organism>
<evidence type="ECO:0000313" key="1">
    <source>
        <dbReference type="EMBL" id="KYG62186.1"/>
    </source>
</evidence>
<accession>A0A150WGQ8</accession>
<sequence>MLEEHRLTGSQGGMQKRTKRLMVARCDEADNAFEMDNKFPGITALYVLGAMKRRPFITHRSDGTISVTCCLPNSPNCTEGSVSKFFFKAYSIDLDNNERVISVQEFPKSNTGNPVVGAGFGMFFKNVEGTNVAIETFTVQNNCYLRKNAFPGACENQIELKQFLKMIDTYTDLVRITSKSISTTISNDILRTGVISL</sequence>
<name>A0A150WGQ8_BDEBC</name>